<dbReference type="Proteomes" id="UP000467148">
    <property type="component" value="Chromosome"/>
</dbReference>
<sequence>MRIDALQRRGSAAITSIAGAVFATLMLASAAVAHADPDTDFANQLHTVGVYGPKDYNAWIAKISCERLDRGVDHNAYDSAQFVSRQLSKNATTAQAWQFVALAYPLYCPDKQDLLQQVADTSEQ</sequence>
<dbReference type="EMBL" id="AP022596">
    <property type="protein sequence ID" value="BBY65253.1"/>
    <property type="molecule type" value="Genomic_DNA"/>
</dbReference>
<feature type="domain" description="DUF732" evidence="2">
    <location>
        <begin position="38"/>
        <end position="110"/>
    </location>
</feature>
<dbReference type="AlphaFoldDB" id="A0A7I7T912"/>
<keyword evidence="1" id="KW-0732">Signal</keyword>
<protein>
    <recommendedName>
        <fullName evidence="2">DUF732 domain-containing protein</fullName>
    </recommendedName>
</protein>
<evidence type="ECO:0000259" key="2">
    <source>
        <dbReference type="Pfam" id="PF05305"/>
    </source>
</evidence>
<evidence type="ECO:0000313" key="3">
    <source>
        <dbReference type="EMBL" id="BBY65253.1"/>
    </source>
</evidence>
<gene>
    <name evidence="3" type="ORF">MHEL_34960</name>
</gene>
<accession>A0A7I7T912</accession>
<evidence type="ECO:0000256" key="1">
    <source>
        <dbReference type="SAM" id="SignalP"/>
    </source>
</evidence>
<evidence type="ECO:0000313" key="4">
    <source>
        <dbReference type="Proteomes" id="UP000467148"/>
    </source>
</evidence>
<dbReference type="Pfam" id="PF05305">
    <property type="entry name" value="DUF732"/>
    <property type="match status" value="1"/>
</dbReference>
<dbReference type="InterPro" id="IPR007969">
    <property type="entry name" value="DUF732"/>
</dbReference>
<reference evidence="3 4" key="1">
    <citation type="journal article" date="2019" name="Emerg. Microbes Infect.">
        <title>Comprehensive subspecies identification of 175 nontuberculous mycobacteria species based on 7547 genomic profiles.</title>
        <authorList>
            <person name="Matsumoto Y."/>
            <person name="Kinjo T."/>
            <person name="Motooka D."/>
            <person name="Nabeya D."/>
            <person name="Jung N."/>
            <person name="Uechi K."/>
            <person name="Horii T."/>
            <person name="Iida T."/>
            <person name="Fujita J."/>
            <person name="Nakamura S."/>
        </authorList>
    </citation>
    <scope>NUCLEOTIDE SEQUENCE [LARGE SCALE GENOMIC DNA]</scope>
    <source>
        <strain evidence="3 4">JCM 30396</strain>
    </source>
</reference>
<dbReference type="KEGG" id="mhev:MHEL_34960"/>
<keyword evidence="4" id="KW-1185">Reference proteome</keyword>
<name>A0A7I7T912_9MYCO</name>
<proteinExistence type="predicted"/>
<organism evidence="3 4">
    <name type="scientific">Mycolicibacterium helvum</name>
    <dbReference type="NCBI Taxonomy" id="1534349"/>
    <lineage>
        <taxon>Bacteria</taxon>
        <taxon>Bacillati</taxon>
        <taxon>Actinomycetota</taxon>
        <taxon>Actinomycetes</taxon>
        <taxon>Mycobacteriales</taxon>
        <taxon>Mycobacteriaceae</taxon>
        <taxon>Mycolicibacterium</taxon>
    </lineage>
</organism>
<dbReference type="RefSeq" id="WP_163749359.1">
    <property type="nucleotide sequence ID" value="NZ_AP022596.1"/>
</dbReference>
<feature type="signal peptide" evidence="1">
    <location>
        <begin position="1"/>
        <end position="35"/>
    </location>
</feature>
<feature type="chain" id="PRO_5038928188" description="DUF732 domain-containing protein" evidence="1">
    <location>
        <begin position="36"/>
        <end position="124"/>
    </location>
</feature>